<gene>
    <name evidence="1" type="ORF">AKO1_005101</name>
</gene>
<dbReference type="AlphaFoldDB" id="A0AAW2Z5L8"/>
<keyword evidence="2" id="KW-1185">Reference proteome</keyword>
<dbReference type="Proteomes" id="UP001431209">
    <property type="component" value="Unassembled WGS sequence"/>
</dbReference>
<sequence length="98" mass="10964">MFPHFNGKECGGRSHSRIVVNVSDSKDPFKAVLVPETTVKDGIKFGWYSIKNGGNALVFTDIYSADLNDGSYQTPLERVKSYELESDTIHKIIKQVLD</sequence>
<reference evidence="1 2" key="1">
    <citation type="submission" date="2024-03" db="EMBL/GenBank/DDBJ databases">
        <title>The Acrasis kona genome and developmental transcriptomes reveal deep origins of eukaryotic multicellular pathways.</title>
        <authorList>
            <person name="Sheikh S."/>
            <person name="Fu C.-J."/>
            <person name="Brown M.W."/>
            <person name="Baldauf S.L."/>
        </authorList>
    </citation>
    <scope>NUCLEOTIDE SEQUENCE [LARGE SCALE GENOMIC DNA]</scope>
    <source>
        <strain evidence="1 2">ATCC MYA-3509</strain>
    </source>
</reference>
<comment type="caution">
    <text evidence="1">The sequence shown here is derived from an EMBL/GenBank/DDBJ whole genome shotgun (WGS) entry which is preliminary data.</text>
</comment>
<accession>A0AAW2Z5L8</accession>
<protein>
    <submittedName>
        <fullName evidence="1">CYP76M5</fullName>
    </submittedName>
</protein>
<proteinExistence type="predicted"/>
<evidence type="ECO:0000313" key="2">
    <source>
        <dbReference type="Proteomes" id="UP001431209"/>
    </source>
</evidence>
<dbReference type="EMBL" id="JAOPGA020001052">
    <property type="protein sequence ID" value="KAL0484528.1"/>
    <property type="molecule type" value="Genomic_DNA"/>
</dbReference>
<organism evidence="1 2">
    <name type="scientific">Acrasis kona</name>
    <dbReference type="NCBI Taxonomy" id="1008807"/>
    <lineage>
        <taxon>Eukaryota</taxon>
        <taxon>Discoba</taxon>
        <taxon>Heterolobosea</taxon>
        <taxon>Tetramitia</taxon>
        <taxon>Eutetramitia</taxon>
        <taxon>Acrasidae</taxon>
        <taxon>Acrasis</taxon>
    </lineage>
</organism>
<evidence type="ECO:0000313" key="1">
    <source>
        <dbReference type="EMBL" id="KAL0484528.1"/>
    </source>
</evidence>
<name>A0AAW2Z5L8_9EUKA</name>